<protein>
    <recommendedName>
        <fullName evidence="5">Ig-like domain-containing protein</fullName>
    </recommendedName>
</protein>
<dbReference type="InterPro" id="IPR007110">
    <property type="entry name" value="Ig-like_dom"/>
</dbReference>
<comment type="similarity">
    <text evidence="1">Belongs to the Izumo family.</text>
</comment>
<dbReference type="SMART" id="SM00409">
    <property type="entry name" value="IG"/>
    <property type="match status" value="1"/>
</dbReference>
<keyword evidence="7" id="KW-1185">Reference proteome</keyword>
<dbReference type="Pfam" id="PF16706">
    <property type="entry name" value="Izumo-Ig"/>
    <property type="match status" value="1"/>
</dbReference>
<dbReference type="Proteomes" id="UP000694680">
    <property type="component" value="Chromosome 9"/>
</dbReference>
<feature type="signal peptide" evidence="4">
    <location>
        <begin position="1"/>
        <end position="16"/>
    </location>
</feature>
<dbReference type="Ensembl" id="ENSGWIT00000009245.1">
    <property type="protein sequence ID" value="ENSGWIP00000008279.1"/>
    <property type="gene ID" value="ENSGWIG00000004890.1"/>
</dbReference>
<dbReference type="RefSeq" id="XP_028313844.1">
    <property type="nucleotide sequence ID" value="XM_028458043.1"/>
</dbReference>
<feature type="transmembrane region" description="Helical" evidence="3">
    <location>
        <begin position="277"/>
        <end position="309"/>
    </location>
</feature>
<dbReference type="InterPro" id="IPR013783">
    <property type="entry name" value="Ig-like_fold"/>
</dbReference>
<reference evidence="6" key="1">
    <citation type="submission" date="2020-06" db="EMBL/GenBank/DDBJ databases">
        <authorList>
            <consortium name="Wellcome Sanger Institute Data Sharing"/>
        </authorList>
    </citation>
    <scope>NUCLEOTIDE SEQUENCE [LARGE SCALE GENOMIC DNA]</scope>
</reference>
<dbReference type="Pfam" id="PF15005">
    <property type="entry name" value="IZUMO"/>
    <property type="match status" value="1"/>
</dbReference>
<dbReference type="InterPro" id="IPR032699">
    <property type="entry name" value="Izumo-Ig"/>
</dbReference>
<dbReference type="GO" id="GO:0005102">
    <property type="term" value="F:signaling receptor binding"/>
    <property type="evidence" value="ECO:0007669"/>
    <property type="project" value="InterPro"/>
</dbReference>
<dbReference type="PROSITE" id="PS50835">
    <property type="entry name" value="IG_LIKE"/>
    <property type="match status" value="1"/>
</dbReference>
<organism evidence="6 7">
    <name type="scientific">Gouania willdenowi</name>
    <name type="common">Blunt-snouted clingfish</name>
    <name type="synonym">Lepadogaster willdenowi</name>
    <dbReference type="NCBI Taxonomy" id="441366"/>
    <lineage>
        <taxon>Eukaryota</taxon>
        <taxon>Metazoa</taxon>
        <taxon>Chordata</taxon>
        <taxon>Craniata</taxon>
        <taxon>Vertebrata</taxon>
        <taxon>Euteleostomi</taxon>
        <taxon>Actinopterygii</taxon>
        <taxon>Neopterygii</taxon>
        <taxon>Teleostei</taxon>
        <taxon>Neoteleostei</taxon>
        <taxon>Acanthomorphata</taxon>
        <taxon>Ovalentaria</taxon>
        <taxon>Blenniimorphae</taxon>
        <taxon>Blenniiformes</taxon>
        <taxon>Gobiesocoidei</taxon>
        <taxon>Gobiesocidae</taxon>
        <taxon>Gobiesocinae</taxon>
        <taxon>Gouania</taxon>
    </lineage>
</organism>
<reference evidence="6" key="2">
    <citation type="submission" date="2025-08" db="UniProtKB">
        <authorList>
            <consortium name="Ensembl"/>
        </authorList>
    </citation>
    <scope>IDENTIFICATION</scope>
</reference>
<feature type="domain" description="Ig-like" evidence="5">
    <location>
        <begin position="147"/>
        <end position="244"/>
    </location>
</feature>
<dbReference type="GO" id="GO:0007342">
    <property type="term" value="P:fusion of sperm to egg plasma membrane involved in single fertilization"/>
    <property type="evidence" value="ECO:0007669"/>
    <property type="project" value="InterPro"/>
</dbReference>
<keyword evidence="3" id="KW-0472">Membrane</keyword>
<dbReference type="PANTHER" id="PTHR35540:SF1">
    <property type="entry name" value="IZUMO SPERM-EGG FUSION PROTEIN 1"/>
    <property type="match status" value="1"/>
</dbReference>
<dbReference type="InterPro" id="IPR032700">
    <property type="entry name" value="IZUMO1"/>
</dbReference>
<dbReference type="GO" id="GO:0005886">
    <property type="term" value="C:plasma membrane"/>
    <property type="evidence" value="ECO:0007669"/>
    <property type="project" value="TreeGrafter"/>
</dbReference>
<feature type="chain" id="PRO_5034684540" description="Ig-like domain-containing protein" evidence="4">
    <location>
        <begin position="17"/>
        <end position="327"/>
    </location>
</feature>
<proteinExistence type="inferred from homology"/>
<evidence type="ECO:0000256" key="2">
    <source>
        <dbReference type="ARBA" id="ARBA00022729"/>
    </source>
</evidence>
<evidence type="ECO:0000259" key="5">
    <source>
        <dbReference type="PROSITE" id="PS50835"/>
    </source>
</evidence>
<reference evidence="6" key="3">
    <citation type="submission" date="2025-09" db="UniProtKB">
        <authorList>
            <consortium name="Ensembl"/>
        </authorList>
    </citation>
    <scope>IDENTIFICATION</scope>
</reference>
<dbReference type="GO" id="GO:0002080">
    <property type="term" value="C:acrosomal membrane"/>
    <property type="evidence" value="ECO:0007669"/>
    <property type="project" value="TreeGrafter"/>
</dbReference>
<sequence length="327" mass="36802">MMLLLSLLCYVGSAVACLQCDRSIRILHEDFILSAPSLSDQIELKKINDQAIVSYKSTSQERKGVIDPTTLYRAKTEYQSEFNRFLKAERTGSVTFEAIQIMEKGRKILEKNLDVFIHDGLCPNKCGLLKRRVMDCLSCQYMMYMCPSPSNQQDCGELSVQSEEGGQAVLDCFFPWHRLVLGNPEYHYSWIPGSKKWDENNATTLVVTDESSVILNQLSVKDQGIYRCSLQKNNGTIFSQVTFLLTVDPVTHQTQPPLPSLGPELLDTSPSDSTENLMLIMAIVFIALAVTACIGIIIYCGVMALHAMAELRWSQKKIKKLRRTRGV</sequence>
<evidence type="ECO:0000313" key="6">
    <source>
        <dbReference type="Ensembl" id="ENSGWIP00000008279.1"/>
    </source>
</evidence>
<dbReference type="SUPFAM" id="SSF48726">
    <property type="entry name" value="Immunoglobulin"/>
    <property type="match status" value="1"/>
</dbReference>
<evidence type="ECO:0000256" key="3">
    <source>
        <dbReference type="SAM" id="Phobius"/>
    </source>
</evidence>
<evidence type="ECO:0000313" key="7">
    <source>
        <dbReference type="Proteomes" id="UP000694680"/>
    </source>
</evidence>
<dbReference type="GeneID" id="114470045"/>
<dbReference type="GO" id="GO:0035036">
    <property type="term" value="P:sperm-egg recognition"/>
    <property type="evidence" value="ECO:0007669"/>
    <property type="project" value="InterPro"/>
</dbReference>
<dbReference type="OrthoDB" id="9907157at2759"/>
<keyword evidence="2 4" id="KW-0732">Signal</keyword>
<dbReference type="InterPro" id="IPR003599">
    <property type="entry name" value="Ig_sub"/>
</dbReference>
<gene>
    <name evidence="6" type="primary">izumo1</name>
</gene>
<accession>A0A8C5DUI7</accession>
<dbReference type="CTD" id="284359"/>
<dbReference type="PANTHER" id="PTHR35540">
    <property type="entry name" value="IZUMO SPERM-EGG FUSION PROTEIN 1"/>
    <property type="match status" value="1"/>
</dbReference>
<dbReference type="InterPro" id="IPR036179">
    <property type="entry name" value="Ig-like_dom_sf"/>
</dbReference>
<name>A0A8C5DUI7_GOUWI</name>
<keyword evidence="3" id="KW-1133">Transmembrane helix</keyword>
<evidence type="ECO:0000256" key="4">
    <source>
        <dbReference type="SAM" id="SignalP"/>
    </source>
</evidence>
<dbReference type="Gene3D" id="2.60.40.10">
    <property type="entry name" value="Immunoglobulins"/>
    <property type="match status" value="1"/>
</dbReference>
<dbReference type="AlphaFoldDB" id="A0A8C5DUI7"/>
<keyword evidence="3" id="KW-0812">Transmembrane</keyword>
<evidence type="ECO:0000256" key="1">
    <source>
        <dbReference type="ARBA" id="ARBA00009633"/>
    </source>
</evidence>
<dbReference type="GO" id="GO:0086080">
    <property type="term" value="F:protein binding involved in heterotypic cell-cell adhesion"/>
    <property type="evidence" value="ECO:0007669"/>
    <property type="project" value="TreeGrafter"/>
</dbReference>
<dbReference type="InterPro" id="IPR029389">
    <property type="entry name" value="IZUMO"/>
</dbReference>